<evidence type="ECO:0000256" key="3">
    <source>
        <dbReference type="ARBA" id="ARBA00022801"/>
    </source>
</evidence>
<protein>
    <submittedName>
        <fullName evidence="5">POK9 protein</fullName>
    </submittedName>
</protein>
<dbReference type="PANTHER" id="PTHR19422:SF123">
    <property type="entry name" value="RT1 CLASS I, LOCUS CE15"/>
    <property type="match status" value="1"/>
</dbReference>
<dbReference type="InterPro" id="IPR051592">
    <property type="entry name" value="HERV-K_Pro_peptidase_A2"/>
</dbReference>
<dbReference type="Pfam" id="PF00692">
    <property type="entry name" value="dUTPase"/>
    <property type="match status" value="1"/>
</dbReference>
<comment type="caution">
    <text evidence="5">The sequence shown here is derived from an EMBL/GenBank/DDBJ whole genome shotgun (WGS) entry which is preliminary data.</text>
</comment>
<evidence type="ECO:0000313" key="5">
    <source>
        <dbReference type="EMBL" id="NXA87114.1"/>
    </source>
</evidence>
<dbReference type="InterPro" id="IPR001995">
    <property type="entry name" value="Peptidase_A2_cat"/>
</dbReference>
<keyword evidence="1" id="KW-0645">Protease</keyword>
<dbReference type="InterPro" id="IPR033704">
    <property type="entry name" value="dUTPase_trimeric"/>
</dbReference>
<evidence type="ECO:0000259" key="4">
    <source>
        <dbReference type="PROSITE" id="PS50175"/>
    </source>
</evidence>
<evidence type="ECO:0000256" key="1">
    <source>
        <dbReference type="ARBA" id="ARBA00022670"/>
    </source>
</evidence>
<evidence type="ECO:0000313" key="6">
    <source>
        <dbReference type="Proteomes" id="UP000538725"/>
    </source>
</evidence>
<dbReference type="InterPro" id="IPR029054">
    <property type="entry name" value="dUTPase-like"/>
</dbReference>
<keyword evidence="2" id="KW-0064">Aspartyl protease</keyword>
<dbReference type="PANTHER" id="PTHR19422">
    <property type="entry name" value="GAG RETROVIRAL POLYPROTEIN"/>
    <property type="match status" value="1"/>
</dbReference>
<feature type="domain" description="Peptidase A2" evidence="4">
    <location>
        <begin position="146"/>
        <end position="159"/>
    </location>
</feature>
<dbReference type="SUPFAM" id="SSF51283">
    <property type="entry name" value="dUTPase-like"/>
    <property type="match status" value="1"/>
</dbReference>
<dbReference type="Proteomes" id="UP000538725">
    <property type="component" value="Unassembled WGS sequence"/>
</dbReference>
<reference evidence="5 6" key="1">
    <citation type="submission" date="2019-09" db="EMBL/GenBank/DDBJ databases">
        <title>Bird 10,000 Genomes (B10K) Project - Family phase.</title>
        <authorList>
            <person name="Zhang G."/>
        </authorList>
    </citation>
    <scope>NUCLEOTIDE SEQUENCE [LARGE SCALE GENOMIC DNA]</scope>
    <source>
        <strain evidence="5">B10K-DU-029-37</strain>
        <tissue evidence="5">Liver</tissue>
    </source>
</reference>
<proteinExistence type="predicted"/>
<organism evidence="5 6">
    <name type="scientific">Melanocharis versteri</name>
    <name type="common">Fan-tailed berrypecker</name>
    <dbReference type="NCBI Taxonomy" id="254552"/>
    <lineage>
        <taxon>Eukaryota</taxon>
        <taxon>Metazoa</taxon>
        <taxon>Chordata</taxon>
        <taxon>Craniata</taxon>
        <taxon>Vertebrata</taxon>
        <taxon>Euteleostomi</taxon>
        <taxon>Archelosauria</taxon>
        <taxon>Archosauria</taxon>
        <taxon>Dinosauria</taxon>
        <taxon>Saurischia</taxon>
        <taxon>Theropoda</taxon>
        <taxon>Coelurosauria</taxon>
        <taxon>Aves</taxon>
        <taxon>Neognathae</taxon>
        <taxon>Neoaves</taxon>
        <taxon>Telluraves</taxon>
        <taxon>Australaves</taxon>
        <taxon>Passeriformes</taxon>
        <taxon>Passeroidea</taxon>
        <taxon>Melanocharitidae</taxon>
        <taxon>Melanocharis</taxon>
    </lineage>
</organism>
<dbReference type="EMBL" id="VZTG01001495">
    <property type="protein sequence ID" value="NXA87114.1"/>
    <property type="molecule type" value="Genomic_DNA"/>
</dbReference>
<evidence type="ECO:0000256" key="2">
    <source>
        <dbReference type="ARBA" id="ARBA00022750"/>
    </source>
</evidence>
<accession>A0A7K7ZAK0</accession>
<name>A0A7K7ZAK0_9PASE</name>
<keyword evidence="6" id="KW-1185">Reference proteome</keyword>
<dbReference type="GO" id="GO:0006508">
    <property type="term" value="P:proteolysis"/>
    <property type="evidence" value="ECO:0007669"/>
    <property type="project" value="UniProtKB-KW"/>
</dbReference>
<dbReference type="Gene3D" id="2.70.40.10">
    <property type="match status" value="1"/>
</dbReference>
<dbReference type="PROSITE" id="PS50175">
    <property type="entry name" value="ASP_PROT_RETROV"/>
    <property type="match status" value="1"/>
</dbReference>
<dbReference type="CDD" id="cd07557">
    <property type="entry name" value="trimeric_dUTPase"/>
    <property type="match status" value="1"/>
</dbReference>
<feature type="non-terminal residue" evidence="5">
    <location>
        <position position="1"/>
    </location>
</feature>
<gene>
    <name evidence="5" type="primary">Ervk9_1</name>
    <name evidence="5" type="ORF">MELVER_R07374</name>
</gene>
<dbReference type="GO" id="GO:0004190">
    <property type="term" value="F:aspartic-type endopeptidase activity"/>
    <property type="evidence" value="ECO:0007669"/>
    <property type="project" value="UniProtKB-KW"/>
</dbReference>
<sequence>TGSLGLDLATTIDVTLLDSKPQRIPTGVKGPILINQQPQGALLLGRSSSGLRGLNILPGVIDADYNGEIQIVVQTLFTPMFIPKGSRIAQLIPLPQLTAVLHPICKQSRGEGNFGCTGGLAMLTLALKDRPIVNATFQYQDFELRTQVLLDPGADVTIV</sequence>
<keyword evidence="3" id="KW-0378">Hydrolase</keyword>
<dbReference type="InterPro" id="IPR036157">
    <property type="entry name" value="dUTPase-like_sf"/>
</dbReference>
<dbReference type="AlphaFoldDB" id="A0A7K7ZAK0"/>
<feature type="non-terminal residue" evidence="5">
    <location>
        <position position="159"/>
    </location>
</feature>